<evidence type="ECO:0000256" key="8">
    <source>
        <dbReference type="ARBA" id="ARBA00023034"/>
    </source>
</evidence>
<protein>
    <recommendedName>
        <fullName evidence="4">Sterol regulatory element-binding protein cleavage-activating protein</fullName>
    </recommendedName>
</protein>
<feature type="transmembrane region" description="Helical" evidence="14">
    <location>
        <begin position="421"/>
        <end position="446"/>
    </location>
</feature>
<dbReference type="InterPro" id="IPR000731">
    <property type="entry name" value="SSD"/>
</dbReference>
<reference evidence="16 17" key="1">
    <citation type="journal article" date="2016" name="Mol. Biol. Evol.">
        <title>Comparative Genomics of Early-Diverging Mushroom-Forming Fungi Provides Insights into the Origins of Lignocellulose Decay Capabilities.</title>
        <authorList>
            <person name="Nagy L.G."/>
            <person name="Riley R."/>
            <person name="Tritt A."/>
            <person name="Adam C."/>
            <person name="Daum C."/>
            <person name="Floudas D."/>
            <person name="Sun H."/>
            <person name="Yadav J.S."/>
            <person name="Pangilinan J."/>
            <person name="Larsson K.H."/>
            <person name="Matsuura K."/>
            <person name="Barry K."/>
            <person name="Labutti K."/>
            <person name="Kuo R."/>
            <person name="Ohm R.A."/>
            <person name="Bhattacharya S.S."/>
            <person name="Shirouzu T."/>
            <person name="Yoshinaga Y."/>
            <person name="Martin F.M."/>
            <person name="Grigoriev I.V."/>
            <person name="Hibbett D.S."/>
        </authorList>
    </citation>
    <scope>NUCLEOTIDE SEQUENCE [LARGE SCALE GENOMIC DNA]</scope>
    <source>
        <strain evidence="16 17">HHB12029</strain>
    </source>
</reference>
<feature type="transmembrane region" description="Helical" evidence="14">
    <location>
        <begin position="345"/>
        <end position="365"/>
    </location>
</feature>
<dbReference type="AlphaFoldDB" id="A0A165MFC0"/>
<evidence type="ECO:0000256" key="3">
    <source>
        <dbReference type="ARBA" id="ARBA00007410"/>
    </source>
</evidence>
<evidence type="ECO:0000313" key="16">
    <source>
        <dbReference type="EMBL" id="KZV99186.1"/>
    </source>
</evidence>
<dbReference type="SUPFAM" id="SSF50998">
    <property type="entry name" value="Quinoprotein alcohol dehydrogenase-like"/>
    <property type="match status" value="1"/>
</dbReference>
<feature type="transmembrane region" description="Helical" evidence="14">
    <location>
        <begin position="315"/>
        <end position="339"/>
    </location>
</feature>
<name>A0A165MFC0_EXIGL</name>
<evidence type="ECO:0000256" key="2">
    <source>
        <dbReference type="ARBA" id="ARBA00004394"/>
    </source>
</evidence>
<keyword evidence="9" id="KW-0443">Lipid metabolism</keyword>
<feature type="compositionally biased region" description="Low complexity" evidence="13">
    <location>
        <begin position="1251"/>
        <end position="1263"/>
    </location>
</feature>
<evidence type="ECO:0000256" key="10">
    <source>
        <dbReference type="ARBA" id="ARBA00023121"/>
    </source>
</evidence>
<keyword evidence="6" id="KW-0677">Repeat</keyword>
<keyword evidence="12" id="KW-0753">Steroid metabolism</keyword>
<keyword evidence="10" id="KW-0446">Lipid-binding</keyword>
<feature type="transmembrane region" description="Helical" evidence="14">
    <location>
        <begin position="499"/>
        <end position="516"/>
    </location>
</feature>
<dbReference type="InterPro" id="IPR011047">
    <property type="entry name" value="Quinoprotein_ADH-like_sf"/>
</dbReference>
<evidence type="ECO:0000256" key="1">
    <source>
        <dbReference type="ARBA" id="ARBA00004240"/>
    </source>
</evidence>
<feature type="region of interest" description="Disordered" evidence="13">
    <location>
        <begin position="464"/>
        <end position="483"/>
    </location>
</feature>
<dbReference type="InParanoid" id="A0A165MFC0"/>
<comment type="similarity">
    <text evidence="3">Belongs to the WD repeat SCAP family.</text>
</comment>
<evidence type="ECO:0000259" key="15">
    <source>
        <dbReference type="PROSITE" id="PS50156"/>
    </source>
</evidence>
<dbReference type="STRING" id="1314781.A0A165MFC0"/>
<dbReference type="GO" id="GO:0000139">
    <property type="term" value="C:Golgi membrane"/>
    <property type="evidence" value="ECO:0007669"/>
    <property type="project" value="UniProtKB-SubCell"/>
</dbReference>
<dbReference type="PROSITE" id="PS50156">
    <property type="entry name" value="SSD"/>
    <property type="match status" value="1"/>
</dbReference>
<dbReference type="GO" id="GO:0032934">
    <property type="term" value="F:sterol binding"/>
    <property type="evidence" value="ECO:0007669"/>
    <property type="project" value="InterPro"/>
</dbReference>
<dbReference type="GO" id="GO:0032936">
    <property type="term" value="C:SREBP-SCAP complex"/>
    <property type="evidence" value="ECO:0007669"/>
    <property type="project" value="TreeGrafter"/>
</dbReference>
<dbReference type="Gene3D" id="2.130.10.10">
    <property type="entry name" value="YVTN repeat-like/Quinoprotein amine dehydrogenase"/>
    <property type="match status" value="1"/>
</dbReference>
<dbReference type="Pfam" id="PF12349">
    <property type="entry name" value="Sterol-sensing"/>
    <property type="match status" value="1"/>
</dbReference>
<feature type="region of interest" description="Disordered" evidence="13">
    <location>
        <begin position="1251"/>
        <end position="1277"/>
    </location>
</feature>
<dbReference type="GO" id="GO:0032933">
    <property type="term" value="P:SREBP signaling pathway"/>
    <property type="evidence" value="ECO:0007669"/>
    <property type="project" value="InterPro"/>
</dbReference>
<dbReference type="GO" id="GO:0045540">
    <property type="term" value="P:regulation of cholesterol biosynthetic process"/>
    <property type="evidence" value="ECO:0007669"/>
    <property type="project" value="TreeGrafter"/>
</dbReference>
<evidence type="ECO:0000256" key="6">
    <source>
        <dbReference type="ARBA" id="ARBA00022737"/>
    </source>
</evidence>
<sequence length="1277" mass="136119">MRPLLSTVRNVVGELFYRFGIHCATHQIRVILICAVVITSLFYPALAIYKSSSLKPLTSYLLPSPWRPDGGLLADLQEPWHPHSHELRVADDYDSTLRCGLDATVRMERVVVESVHRRADGALNPQTLLAALQLEERLAALLKLPGAPQCVESRPGSGECFVLSPLQYWSHNAQILERDADLVRTVNKARNVSALGIETTPEMLFGSITWADDGQETDIAQAEVLVTTYFFQDTTCDGLQGHAAWNEVLNRAVGDSGTLNVFPQESVLLPLQYHTNLTTASRFSVISAFLYLTYIVVFFNFSGSMRSVNTVHSRFGLAITGLVEILASTITSISVLALWGIRITLVPWGILPLIIVFVGAENMFFMINSVVKTAVTLPVKERIAIGVSEAGTSNTLKAVTYNSVLGTIAFFAQRGGAIRQFCVFAIVVLVAHWFLIHTLFLTVLSIDLQRLELSEVLRQDPGISPASATNAKRSASAVRGGGAGSSVQRLVRSRATKDGSLLLILAVTVILYYVTYPSPDARPQEEIDPFARHSQRTASSPAAAVAATATPALRLWETLNPLGKQLVHLRIEAPALVQWVASGKEQQPWTATAATTGARKLLSMSSRRTRALLWALKIGVLPIAGTCGVLYVLLIQLLKNTELLEVQRARPDGYLSDGRATPSGAPAEEDCAGASFGTLPRAFASDAEMLAVARDSGVCAAVSADNILAIWAPGGRPCAVVDVGEALGVVSALAIDSVGRCVAVGTTTGILGIWVVDAASGTACGAKILGLDGVHSPVADLGFIRHVDPVDGTSTLSVVVTHENGSVLDWDLSVTPRPTASHVQPTSQAISVIRTLLLHDRDRDAVGVAFVLDTGAVEVLDCSRGSGAWSPTSLIQAGPFHDSVVQVARVRFDVSDAPVPRVIIATLTRRGVLRLWDAQTAEMVMHVETVNTSGKLEVGELQASPMAQHEASCERCREQFSGGFVFALGVGESVLVYRALVGERCACSLAGTPGKVVGVGRRSRAGSTVPPPLRARTTLQQHRAPTDFPISGHGYHSRRSSEKEYRRAALAADDDSADASNVTGPSSEATVSGWWKDLSVRCAAELPCERGTWAIVGARVVGIRRRARAAPGTAPAAPAQPLPGEVSSLSAAALQRWEAWTIDLCHLSPTSHTTTLYALATAPPPESSPLSGSRSRPVSRQPSLSSLAPSRKSSTATLMQAAVEACSRYPRLPFTRASGMRVAKNQCFLGLGNTVGVLNVPPPPVLPYGPASTASSSPVVSRRGSMGHLSSAHVGLI</sequence>
<dbReference type="Proteomes" id="UP000077266">
    <property type="component" value="Unassembled WGS sequence"/>
</dbReference>
<keyword evidence="5" id="KW-0853">WD repeat</keyword>
<proteinExistence type="inferred from homology"/>
<feature type="transmembrane region" description="Helical" evidence="14">
    <location>
        <begin position="28"/>
        <end position="49"/>
    </location>
</feature>
<dbReference type="OrthoDB" id="6510177at2759"/>
<evidence type="ECO:0000313" key="17">
    <source>
        <dbReference type="Proteomes" id="UP000077266"/>
    </source>
</evidence>
<evidence type="ECO:0000256" key="5">
    <source>
        <dbReference type="ARBA" id="ARBA00022574"/>
    </source>
</evidence>
<dbReference type="EMBL" id="KV425912">
    <property type="protein sequence ID" value="KZV99186.1"/>
    <property type="molecule type" value="Genomic_DNA"/>
</dbReference>
<evidence type="ECO:0000256" key="9">
    <source>
        <dbReference type="ARBA" id="ARBA00023098"/>
    </source>
</evidence>
<feature type="domain" description="SSD" evidence="15">
    <location>
        <begin position="286"/>
        <end position="446"/>
    </location>
</feature>
<feature type="transmembrane region" description="Helical" evidence="14">
    <location>
        <begin position="611"/>
        <end position="634"/>
    </location>
</feature>
<keyword evidence="14" id="KW-1133">Transmembrane helix</keyword>
<dbReference type="PANTHER" id="PTHR46378:SF1">
    <property type="entry name" value="STEROL REGULATORY ELEMENT-BINDING PROTEIN CLEAVAGE-ACTIVATING PROTEIN"/>
    <property type="match status" value="1"/>
</dbReference>
<evidence type="ECO:0000256" key="7">
    <source>
        <dbReference type="ARBA" id="ARBA00022824"/>
    </source>
</evidence>
<keyword evidence="7" id="KW-0256">Endoplasmic reticulum</keyword>
<dbReference type="InterPro" id="IPR030225">
    <property type="entry name" value="SCAP"/>
</dbReference>
<feature type="region of interest" description="Disordered" evidence="13">
    <location>
        <begin position="1160"/>
        <end position="1193"/>
    </location>
</feature>
<evidence type="ECO:0000256" key="12">
    <source>
        <dbReference type="ARBA" id="ARBA00023221"/>
    </source>
</evidence>
<evidence type="ECO:0000256" key="13">
    <source>
        <dbReference type="SAM" id="MobiDB-lite"/>
    </source>
</evidence>
<feature type="compositionally biased region" description="Low complexity" evidence="13">
    <location>
        <begin position="1182"/>
        <end position="1193"/>
    </location>
</feature>
<keyword evidence="14" id="KW-0812">Transmembrane</keyword>
<feature type="compositionally biased region" description="Polar residues" evidence="13">
    <location>
        <begin position="1168"/>
        <end position="1181"/>
    </location>
</feature>
<feature type="region of interest" description="Disordered" evidence="13">
    <location>
        <begin position="1025"/>
        <end position="1069"/>
    </location>
</feature>
<dbReference type="GO" id="GO:0005789">
    <property type="term" value="C:endoplasmic reticulum membrane"/>
    <property type="evidence" value="ECO:0007669"/>
    <property type="project" value="InterPro"/>
</dbReference>
<keyword evidence="8" id="KW-0333">Golgi apparatus</keyword>
<keyword evidence="17" id="KW-1185">Reference proteome</keyword>
<keyword evidence="11 14" id="KW-0472">Membrane</keyword>
<accession>A0A165MFC0</accession>
<evidence type="ECO:0000256" key="11">
    <source>
        <dbReference type="ARBA" id="ARBA00023136"/>
    </source>
</evidence>
<feature type="transmembrane region" description="Helical" evidence="14">
    <location>
        <begin position="283"/>
        <end position="303"/>
    </location>
</feature>
<organism evidence="16 17">
    <name type="scientific">Exidia glandulosa HHB12029</name>
    <dbReference type="NCBI Taxonomy" id="1314781"/>
    <lineage>
        <taxon>Eukaryota</taxon>
        <taxon>Fungi</taxon>
        <taxon>Dikarya</taxon>
        <taxon>Basidiomycota</taxon>
        <taxon>Agaricomycotina</taxon>
        <taxon>Agaricomycetes</taxon>
        <taxon>Auriculariales</taxon>
        <taxon>Exidiaceae</taxon>
        <taxon>Exidia</taxon>
    </lineage>
</organism>
<gene>
    <name evidence="16" type="ORF">EXIGLDRAFT_831737</name>
</gene>
<dbReference type="PANTHER" id="PTHR46378">
    <property type="entry name" value="STEROL REGULATORY ELEMENT-BINDING PROTEIN CLEAVAGE-ACTIVATING PROTEIN"/>
    <property type="match status" value="1"/>
</dbReference>
<evidence type="ECO:0000256" key="4">
    <source>
        <dbReference type="ARBA" id="ARBA00019541"/>
    </source>
</evidence>
<dbReference type="InterPro" id="IPR015943">
    <property type="entry name" value="WD40/YVTN_repeat-like_dom_sf"/>
</dbReference>
<dbReference type="GO" id="GO:0008202">
    <property type="term" value="P:steroid metabolic process"/>
    <property type="evidence" value="ECO:0007669"/>
    <property type="project" value="UniProtKB-KW"/>
</dbReference>
<evidence type="ECO:0000256" key="14">
    <source>
        <dbReference type="SAM" id="Phobius"/>
    </source>
</evidence>
<comment type="subcellular location">
    <subcellularLocation>
        <location evidence="1">Endoplasmic reticulum</location>
    </subcellularLocation>
    <subcellularLocation>
        <location evidence="2">Golgi apparatus membrane</location>
    </subcellularLocation>
</comment>
<dbReference type="InterPro" id="IPR053958">
    <property type="entry name" value="HMGCR/SNAP/NPC1-like_SSD"/>
</dbReference>